<evidence type="ECO:0000256" key="7">
    <source>
        <dbReference type="ARBA" id="ARBA00022946"/>
    </source>
</evidence>
<dbReference type="InterPro" id="IPR001678">
    <property type="entry name" value="MeTrfase_RsmB-F_NOP2_dom"/>
</dbReference>
<keyword evidence="5 14" id="KW-0949">S-adenosyl-L-methionine</keyword>
<keyword evidence="2" id="KW-0698">rRNA processing</keyword>
<evidence type="ECO:0000256" key="1">
    <source>
        <dbReference type="ARBA" id="ARBA00004173"/>
    </source>
</evidence>
<dbReference type="EMBL" id="VHII01000011">
    <property type="protein sequence ID" value="KAF1384146.1"/>
    <property type="molecule type" value="Genomic_DNA"/>
</dbReference>
<dbReference type="InterPro" id="IPR023267">
    <property type="entry name" value="RCMT"/>
</dbReference>
<feature type="binding site" evidence="14">
    <location>
        <position position="18"/>
    </location>
    <ligand>
        <name>S-adenosyl-L-methionine</name>
        <dbReference type="ChEBI" id="CHEBI:59789"/>
    </ligand>
</feature>
<comment type="catalytic activity">
    <reaction evidence="10">
        <text>a cytidine in rRNA + S-adenosyl-L-methionine = a 5-methylcytidine in rRNA + S-adenosyl-L-homocysteine + H(+)</text>
        <dbReference type="Rhea" id="RHEA:61484"/>
        <dbReference type="Rhea" id="RHEA-COMP:15836"/>
        <dbReference type="Rhea" id="RHEA-COMP:15837"/>
        <dbReference type="ChEBI" id="CHEBI:15378"/>
        <dbReference type="ChEBI" id="CHEBI:57856"/>
        <dbReference type="ChEBI" id="CHEBI:59789"/>
        <dbReference type="ChEBI" id="CHEBI:74483"/>
        <dbReference type="ChEBI" id="CHEBI:82748"/>
    </reaction>
</comment>
<dbReference type="GO" id="GO:0031167">
    <property type="term" value="P:rRNA methylation"/>
    <property type="evidence" value="ECO:0007669"/>
    <property type="project" value="TreeGrafter"/>
</dbReference>
<comment type="similarity">
    <text evidence="14">Belongs to the class I-like SAM-binding methyltransferase superfamily. RsmB/NOP family.</text>
</comment>
<evidence type="ECO:0000256" key="2">
    <source>
        <dbReference type="ARBA" id="ARBA00022552"/>
    </source>
</evidence>
<evidence type="ECO:0000313" key="16">
    <source>
        <dbReference type="EMBL" id="KAF1384146.1"/>
    </source>
</evidence>
<dbReference type="InterPro" id="IPR049560">
    <property type="entry name" value="MeTrfase_RsmB-F_NOP2_cat"/>
</dbReference>
<comment type="caution">
    <text evidence="16">The sequence shown here is derived from an EMBL/GenBank/DDBJ whole genome shotgun (WGS) entry which is preliminary data.</text>
</comment>
<keyword evidence="4 14" id="KW-0808">Transferase</keyword>
<evidence type="ECO:0000256" key="12">
    <source>
        <dbReference type="ARBA" id="ARBA00050027"/>
    </source>
</evidence>
<evidence type="ECO:0000256" key="3">
    <source>
        <dbReference type="ARBA" id="ARBA00022603"/>
    </source>
</evidence>
<evidence type="ECO:0000256" key="9">
    <source>
        <dbReference type="ARBA" id="ARBA00042050"/>
    </source>
</evidence>
<dbReference type="AlphaFoldDB" id="A0A6A5EQ01"/>
<name>A0A6A5EQ01_PERFL</name>
<dbReference type="Pfam" id="PF01189">
    <property type="entry name" value="Methyltr_RsmB-F"/>
    <property type="match status" value="1"/>
</dbReference>
<reference evidence="16 17" key="1">
    <citation type="submission" date="2019-06" db="EMBL/GenBank/DDBJ databases">
        <title>A chromosome-scale genome assembly of the European perch, Perca fluviatilis.</title>
        <authorList>
            <person name="Roques C."/>
            <person name="Zahm M."/>
            <person name="Cabau C."/>
            <person name="Klopp C."/>
            <person name="Bouchez O."/>
            <person name="Donnadieu C."/>
            <person name="Kuhl H."/>
            <person name="Gislard M."/>
            <person name="Guendouz S."/>
            <person name="Journot L."/>
            <person name="Haffray P."/>
            <person name="Bestin A."/>
            <person name="Morvezen R."/>
            <person name="Feron R."/>
            <person name="Wen M."/>
            <person name="Jouanno E."/>
            <person name="Herpin A."/>
            <person name="Schartl M."/>
            <person name="Postlethwait J."/>
            <person name="Schaerlinger B."/>
            <person name="Chardard D."/>
            <person name="Lecocq T."/>
            <person name="Poncet C."/>
            <person name="Jaffrelo L."/>
            <person name="Lampietro C."/>
            <person name="Guiguen Y."/>
        </authorList>
    </citation>
    <scope>NUCLEOTIDE SEQUENCE [LARGE SCALE GENOMIC DNA]</scope>
    <source>
        <tissue evidence="16">Blood</tissue>
    </source>
</reference>
<feature type="active site" description="Nucleophile" evidence="14">
    <location>
        <position position="73"/>
    </location>
</feature>
<dbReference type="PROSITE" id="PS51686">
    <property type="entry name" value="SAM_MT_RSMB_NOP"/>
    <property type="match status" value="1"/>
</dbReference>
<evidence type="ECO:0000256" key="13">
    <source>
        <dbReference type="ARBA" id="ARBA00050049"/>
    </source>
</evidence>
<dbReference type="GO" id="GO:0008173">
    <property type="term" value="F:RNA methyltransferase activity"/>
    <property type="evidence" value="ECO:0007669"/>
    <property type="project" value="InterPro"/>
</dbReference>
<evidence type="ECO:0000256" key="4">
    <source>
        <dbReference type="ARBA" id="ARBA00022679"/>
    </source>
</evidence>
<gene>
    <name evidence="16" type="ORF">PFLUV_G00139260</name>
</gene>
<dbReference type="InterPro" id="IPR029063">
    <property type="entry name" value="SAM-dependent_MTases_sf"/>
</dbReference>
<evidence type="ECO:0000259" key="15">
    <source>
        <dbReference type="PROSITE" id="PS51686"/>
    </source>
</evidence>
<accession>A0A6A5EQ01</accession>
<keyword evidence="7" id="KW-0809">Transit peptide</keyword>
<evidence type="ECO:0000256" key="10">
    <source>
        <dbReference type="ARBA" id="ARBA00049302"/>
    </source>
</evidence>
<evidence type="ECO:0000256" key="11">
    <source>
        <dbReference type="ARBA" id="ARBA00049906"/>
    </source>
</evidence>
<dbReference type="Proteomes" id="UP000465112">
    <property type="component" value="Chromosome 11"/>
</dbReference>
<dbReference type="PANTHER" id="PTHR22808">
    <property type="entry name" value="NCL1 YEAST -RELATED NOL1/NOP2/FMU SUN DOMAIN-CONTAINING"/>
    <property type="match status" value="1"/>
</dbReference>
<keyword evidence="17" id="KW-1185">Reference proteome</keyword>
<keyword evidence="3 14" id="KW-0489">Methyltransferase</keyword>
<evidence type="ECO:0000256" key="8">
    <source>
        <dbReference type="ARBA" id="ARBA00023128"/>
    </source>
</evidence>
<evidence type="ECO:0000256" key="5">
    <source>
        <dbReference type="ARBA" id="ARBA00022691"/>
    </source>
</evidence>
<evidence type="ECO:0000256" key="6">
    <source>
        <dbReference type="ARBA" id="ARBA00022884"/>
    </source>
</evidence>
<keyword evidence="6 14" id="KW-0694">RNA-binding</keyword>
<evidence type="ECO:0000313" key="17">
    <source>
        <dbReference type="Proteomes" id="UP000465112"/>
    </source>
</evidence>
<sequence length="147" mass="16566">MAPSGEIERNTFDRVLVDVPCSTDRHSLMEDDNNVFSKSRTGERRKLPELQLELLLAGIEAACPGGEILYSTCTLSQIQNLGVVEQAVYLARENRGIQLQVVDLRPLTHMFRKTFHFAPDLPLGEMVIPHLAANFGPIYMCKLRRLT</sequence>
<comment type="subcellular location">
    <subcellularLocation>
        <location evidence="1">Mitochondrion</location>
    </subcellularLocation>
</comment>
<dbReference type="PRINTS" id="PR02008">
    <property type="entry name" value="RCMTFAMILY"/>
</dbReference>
<dbReference type="SUPFAM" id="SSF53335">
    <property type="entry name" value="S-adenosyl-L-methionine-dependent methyltransferases"/>
    <property type="match status" value="1"/>
</dbReference>
<feature type="domain" description="SAM-dependent MTase RsmB/NOP-type" evidence="15">
    <location>
        <begin position="1"/>
        <end position="146"/>
    </location>
</feature>
<dbReference type="GO" id="GO:0003723">
    <property type="term" value="F:RNA binding"/>
    <property type="evidence" value="ECO:0007669"/>
    <property type="project" value="UniProtKB-UniRule"/>
</dbReference>
<proteinExistence type="inferred from homology"/>
<evidence type="ECO:0000256" key="14">
    <source>
        <dbReference type="PROSITE-ProRule" id="PRU01023"/>
    </source>
</evidence>
<organism evidence="16 17">
    <name type="scientific">Perca fluviatilis</name>
    <name type="common">European perch</name>
    <dbReference type="NCBI Taxonomy" id="8168"/>
    <lineage>
        <taxon>Eukaryota</taxon>
        <taxon>Metazoa</taxon>
        <taxon>Chordata</taxon>
        <taxon>Craniata</taxon>
        <taxon>Vertebrata</taxon>
        <taxon>Euteleostomi</taxon>
        <taxon>Actinopterygii</taxon>
        <taxon>Neopterygii</taxon>
        <taxon>Teleostei</taxon>
        <taxon>Neoteleostei</taxon>
        <taxon>Acanthomorphata</taxon>
        <taxon>Eupercaria</taxon>
        <taxon>Perciformes</taxon>
        <taxon>Percoidei</taxon>
        <taxon>Percidae</taxon>
        <taxon>Percinae</taxon>
        <taxon>Perca</taxon>
    </lineage>
</organism>
<comment type="caution">
    <text evidence="14">Lacks conserved residue(s) required for the propagation of feature annotation.</text>
</comment>
<dbReference type="GO" id="GO:0005762">
    <property type="term" value="C:mitochondrial large ribosomal subunit"/>
    <property type="evidence" value="ECO:0007669"/>
    <property type="project" value="TreeGrafter"/>
</dbReference>
<comment type="catalytic activity">
    <reaction evidence="11">
        <text>a cytidine in mRNA + S-adenosyl-L-methionine = a 5-methylcytidine in mRNA + S-adenosyl-L-homocysteine + H(+)</text>
        <dbReference type="Rhea" id="RHEA:61464"/>
        <dbReference type="Rhea" id="RHEA-COMP:15145"/>
        <dbReference type="Rhea" id="RHEA-COMP:15826"/>
        <dbReference type="ChEBI" id="CHEBI:15378"/>
        <dbReference type="ChEBI" id="CHEBI:57856"/>
        <dbReference type="ChEBI" id="CHEBI:59789"/>
        <dbReference type="ChEBI" id="CHEBI:74483"/>
        <dbReference type="ChEBI" id="CHEBI:82748"/>
    </reaction>
</comment>
<dbReference type="Gene3D" id="3.40.50.150">
    <property type="entry name" value="Vaccinia Virus protein VP39"/>
    <property type="match status" value="1"/>
</dbReference>
<keyword evidence="8" id="KW-0496">Mitochondrion</keyword>
<protein>
    <recommendedName>
        <fullName evidence="12">5-cytosine rRNA methyltransferase NSUN4</fullName>
    </recommendedName>
    <alternativeName>
        <fullName evidence="13">5-cytosine tRNA methyltransferase NSUN4</fullName>
    </alternativeName>
    <alternativeName>
        <fullName evidence="9">NOL1/NOP2/Sun domain family member 4</fullName>
    </alternativeName>
</protein>
<dbReference type="PANTHER" id="PTHR22808:SF3">
    <property type="entry name" value="5-METHYLCYTOSINE RRNA METHYLTRANSFERASE NSUN4"/>
    <property type="match status" value="1"/>
</dbReference>